<dbReference type="EMBL" id="LMXB01000019">
    <property type="protein sequence ID" value="KUO22172.1"/>
    <property type="molecule type" value="Genomic_DNA"/>
</dbReference>
<sequence length="241" mass="26746">MPESVIDISHLSLVVHQRPVASASAELVKCWSGDMDELKECILEHFAPGASYCEVGNDLHSVTMGSAETRLRPRPGDASWHADLFHAGWHDFPYKDVPENYRRQVAAYVDRKYELHEGCVQESDLREAAGEGGAPAVERLVRYHRDVLDQQYAALDTLLNDLVTPEGRLSAWARELMHTEVQEHHMRREWLGSAVIAYLCGGSAGRRPDTIFGGIRYDFRAGSVELTRPAPVEPRGGAAGG</sequence>
<protein>
    <submittedName>
        <fullName evidence="1">Uncharacterized protein</fullName>
    </submittedName>
</protein>
<keyword evidence="2" id="KW-1185">Reference proteome</keyword>
<gene>
    <name evidence="1" type="ORF">AQJ91_06285</name>
</gene>
<dbReference type="Proteomes" id="UP000053260">
    <property type="component" value="Unassembled WGS sequence"/>
</dbReference>
<proteinExistence type="predicted"/>
<evidence type="ECO:0000313" key="1">
    <source>
        <dbReference type="EMBL" id="KUO22172.1"/>
    </source>
</evidence>
<name>A0A117S251_9ACTN</name>
<comment type="caution">
    <text evidence="1">The sequence shown here is derived from an EMBL/GenBank/DDBJ whole genome shotgun (WGS) entry which is preliminary data.</text>
</comment>
<dbReference type="AlphaFoldDB" id="A0A117S251"/>
<dbReference type="OrthoDB" id="4234295at2"/>
<reference evidence="1 2" key="1">
    <citation type="submission" date="2015-10" db="EMBL/GenBank/DDBJ databases">
        <title>Draft genome sequence of Streptomyces sp. RV15, isolated from a marine sponge.</title>
        <authorList>
            <person name="Ruckert C."/>
            <person name="Abdelmohsen U.R."/>
            <person name="Winkler A."/>
            <person name="Hentschel U."/>
            <person name="Kalinowski J."/>
            <person name="Kampfer P."/>
            <person name="Glaeser S."/>
        </authorList>
    </citation>
    <scope>NUCLEOTIDE SEQUENCE [LARGE SCALE GENOMIC DNA]</scope>
    <source>
        <strain evidence="1 2">RV15</strain>
    </source>
</reference>
<evidence type="ECO:0000313" key="2">
    <source>
        <dbReference type="Proteomes" id="UP000053260"/>
    </source>
</evidence>
<accession>A0A117S251</accession>
<organism evidence="1 2">
    <name type="scientific">Streptomyces dysideae</name>
    <dbReference type="NCBI Taxonomy" id="909626"/>
    <lineage>
        <taxon>Bacteria</taxon>
        <taxon>Bacillati</taxon>
        <taxon>Actinomycetota</taxon>
        <taxon>Actinomycetes</taxon>
        <taxon>Kitasatosporales</taxon>
        <taxon>Streptomycetaceae</taxon>
        <taxon>Streptomyces</taxon>
    </lineage>
</organism>
<dbReference type="RefSeq" id="WP_067017175.1">
    <property type="nucleotide sequence ID" value="NZ_KQ949076.1"/>
</dbReference>